<evidence type="ECO:0000259" key="2">
    <source>
        <dbReference type="Pfam" id="PF04909"/>
    </source>
</evidence>
<dbReference type="Proteomes" id="UP001611383">
    <property type="component" value="Chromosome"/>
</dbReference>
<dbReference type="EMBL" id="CP043494">
    <property type="protein sequence ID" value="WNG47838.1"/>
    <property type="molecule type" value="Genomic_DNA"/>
</dbReference>
<protein>
    <submittedName>
        <fullName evidence="3">Amidohydrolase</fullName>
    </submittedName>
</protein>
<dbReference type="PANTHER" id="PTHR21240">
    <property type="entry name" value="2-AMINO-3-CARBOXYLMUCONATE-6-SEMIALDEHYDE DECARBOXYLASE"/>
    <property type="match status" value="1"/>
</dbReference>
<feature type="domain" description="Amidohydrolase-related" evidence="2">
    <location>
        <begin position="12"/>
        <end position="339"/>
    </location>
</feature>
<dbReference type="SUPFAM" id="SSF51556">
    <property type="entry name" value="Metallo-dependent hydrolases"/>
    <property type="match status" value="1"/>
</dbReference>
<dbReference type="InterPro" id="IPR032466">
    <property type="entry name" value="Metal_Hydrolase"/>
</dbReference>
<dbReference type="InterPro" id="IPR032465">
    <property type="entry name" value="ACMSD"/>
</dbReference>
<name>A0ABY9WXI8_9BACT</name>
<organism evidence="3 4">
    <name type="scientific">Archangium minus</name>
    <dbReference type="NCBI Taxonomy" id="83450"/>
    <lineage>
        <taxon>Bacteria</taxon>
        <taxon>Pseudomonadati</taxon>
        <taxon>Myxococcota</taxon>
        <taxon>Myxococcia</taxon>
        <taxon>Myxococcales</taxon>
        <taxon>Cystobacterineae</taxon>
        <taxon>Archangiaceae</taxon>
        <taxon>Archangium</taxon>
    </lineage>
</organism>
<keyword evidence="4" id="KW-1185">Reference proteome</keyword>
<reference evidence="3 4" key="1">
    <citation type="submission" date="2019-08" db="EMBL/GenBank/DDBJ databases">
        <title>Archangium and Cystobacter genomes.</title>
        <authorList>
            <person name="Chen I.-C.K."/>
            <person name="Wielgoss S."/>
        </authorList>
    </citation>
    <scope>NUCLEOTIDE SEQUENCE [LARGE SCALE GENOMIC DNA]</scope>
    <source>
        <strain evidence="3 4">Cbm 6</strain>
    </source>
</reference>
<evidence type="ECO:0000256" key="1">
    <source>
        <dbReference type="ARBA" id="ARBA00023239"/>
    </source>
</evidence>
<dbReference type="InterPro" id="IPR006680">
    <property type="entry name" value="Amidohydro-rel"/>
</dbReference>
<evidence type="ECO:0000313" key="4">
    <source>
        <dbReference type="Proteomes" id="UP001611383"/>
    </source>
</evidence>
<dbReference type="Pfam" id="PF04909">
    <property type="entry name" value="Amidohydro_2"/>
    <property type="match status" value="1"/>
</dbReference>
<dbReference type="PANTHER" id="PTHR21240:SF28">
    <property type="entry name" value="ISO-OROTATE DECARBOXYLASE (EUROFUNG)"/>
    <property type="match status" value="1"/>
</dbReference>
<gene>
    <name evidence="3" type="ORF">F0U60_29660</name>
</gene>
<sequence>MPNVGTNRRLVVDLHCHAMSLDVERLVADRPEKKAEPQLQLRAQGEASTVHNATVMLPQAMPKLTSIELRLRDMDAMGVDVQVVSPSPNQYYYWADEELAREVVRVQNEHIAALADSHPRRIVGLGTLALQHPRLAVEQLEHAVRRLGLRGVEVSSAVNGLELSDSSLESVWAKAEELGCLVFLHPLGTSLGARLDRYYLCNTVGQPVETTVALSHLIFGGVLDRYPGLKLCAAHGGGYLPHYLGRSDHAFRVRPEAGHLKRQPSEYLKRIWFDTVVHDPGVLQRLIDVVGASQVVIGTDYPFDMGAYDVQGLVDAVPGLSDAERARILGLNAADLLGLKPTPST</sequence>
<proteinExistence type="predicted"/>
<dbReference type="RefSeq" id="WP_395804625.1">
    <property type="nucleotide sequence ID" value="NZ_CP043494.1"/>
</dbReference>
<accession>A0ABY9WXI8</accession>
<keyword evidence="1" id="KW-0456">Lyase</keyword>
<evidence type="ECO:0000313" key="3">
    <source>
        <dbReference type="EMBL" id="WNG47838.1"/>
    </source>
</evidence>
<dbReference type="Gene3D" id="3.20.20.140">
    <property type="entry name" value="Metal-dependent hydrolases"/>
    <property type="match status" value="1"/>
</dbReference>